<dbReference type="CDD" id="cd00009">
    <property type="entry name" value="AAA"/>
    <property type="match status" value="1"/>
</dbReference>
<feature type="compositionally biased region" description="Polar residues" evidence="12">
    <location>
        <begin position="1"/>
        <end position="13"/>
    </location>
</feature>
<evidence type="ECO:0000256" key="10">
    <source>
        <dbReference type="ARBA" id="ARBA00049244"/>
    </source>
</evidence>
<name>A0ABU5E608_9PROT</name>
<dbReference type="InterPro" id="IPR027417">
    <property type="entry name" value="P-loop_NTPase"/>
</dbReference>
<comment type="subunit">
    <text evidence="11">DNA polymerase III contains a core (composed of alpha, epsilon and theta chains) that associates with a tau subunit. This core dimerizes to form the POLIII' complex. PolIII' associates with the gamma complex (composed of gamma, delta, delta', psi and chi chains) and with the beta chain to form the complete DNA polymerase III complex.</text>
</comment>
<gene>
    <name evidence="11" type="primary">dnaX</name>
    <name evidence="14" type="ORF">SMD27_02410</name>
</gene>
<keyword evidence="2 11" id="KW-0808">Transferase</keyword>
<dbReference type="CDD" id="cd18137">
    <property type="entry name" value="HLD_clamp_pol_III_gamma_tau"/>
    <property type="match status" value="1"/>
</dbReference>
<dbReference type="InterPro" id="IPR003593">
    <property type="entry name" value="AAA+_ATPase"/>
</dbReference>
<evidence type="ECO:0000313" key="15">
    <source>
        <dbReference type="Proteomes" id="UP001279642"/>
    </source>
</evidence>
<dbReference type="Proteomes" id="UP001279642">
    <property type="component" value="Unassembled WGS sequence"/>
</dbReference>
<keyword evidence="7" id="KW-0862">Zinc</keyword>
<reference evidence="14 15" key="1">
    <citation type="journal article" date="2016" name="Antonie Van Leeuwenhoek">
        <title>Dongia soli sp. nov., isolated from soil from Dokdo, Korea.</title>
        <authorList>
            <person name="Kim D.U."/>
            <person name="Lee H."/>
            <person name="Kim H."/>
            <person name="Kim S.G."/>
            <person name="Ka J.O."/>
        </authorList>
    </citation>
    <scope>NUCLEOTIDE SEQUENCE [LARGE SCALE GENOMIC DNA]</scope>
    <source>
        <strain evidence="14 15">D78</strain>
    </source>
</reference>
<dbReference type="Pfam" id="PF12362">
    <property type="entry name" value="DUF3646"/>
    <property type="match status" value="1"/>
</dbReference>
<evidence type="ECO:0000256" key="6">
    <source>
        <dbReference type="ARBA" id="ARBA00022741"/>
    </source>
</evidence>
<dbReference type="InterPro" id="IPR022754">
    <property type="entry name" value="DNA_pol_III_gamma-3"/>
</dbReference>
<keyword evidence="5" id="KW-0479">Metal-binding</keyword>
<dbReference type="SUPFAM" id="SSF52540">
    <property type="entry name" value="P-loop containing nucleoside triphosphate hydrolases"/>
    <property type="match status" value="1"/>
</dbReference>
<sequence length="644" mass="67954">MTEPTSISETEAVQLSAAPTAETEKAGDGVYRVLARKYRPSDFTTMIGQEALVRTLTNAIAQGRLAHGFMLTGVRGVGKTTTARILARCFNCVGPDGTGGPTASPCGVCDNCRAIAEDRHVDVIEMDAASRTGIDDIRELIDGVRYRPVSARYKVYIVDEVHMLSEKAFNALLKTLEEPPAHVKFIFATTEIRKVPVTVLSRCQRFDLRRVEAADLAAHFARIAEREGAKVTPAALALIARAADGSVRDGLSLLDQAIALSDGEITDVEIRDMLGLADRTQLFDLYDRIMRGDIAAALAQLAAMYHGGADPVVVIQDLLDLTHWLTRAKITPDVLNQPTTPEAERQQGSALAANLSVPMLSRTWQMLLKGLSEVQQAPQPLAAAEMVLIRLTHAANLPTPGDLVKQMMENGGAAAGAARPMPSSGGPAGAPNGGGMAMAASGGGMAAPRVLVNPSPQPSSQPSAALATADLPQPQSFAEVVALFSARREAILHAHLQKDVHLVRFETGRIEFRPAETAPRDLASRLAAKLGEWTGKRWMISVSGDQGQATLKEQAIAKAAAAKAEAAEHPLVKAVLQAWPGAAIEEVRDLTAGIASDKPAAAPAPASAAAEGEDAPELDADYSLEGDAALDGFAGMDGLGDDEP</sequence>
<comment type="function">
    <text evidence="11">DNA polymerase III is a complex, multichain enzyme responsible for most of the replicative synthesis in bacteria. This DNA polymerase also exhibits 3' to 5' exonuclease activity.</text>
</comment>
<dbReference type="NCBIfam" id="NF006585">
    <property type="entry name" value="PRK09111.1"/>
    <property type="match status" value="1"/>
</dbReference>
<dbReference type="PANTHER" id="PTHR11669">
    <property type="entry name" value="REPLICATION FACTOR C / DNA POLYMERASE III GAMMA-TAU SUBUNIT"/>
    <property type="match status" value="1"/>
</dbReference>
<keyword evidence="8 11" id="KW-0067">ATP-binding</keyword>
<feature type="domain" description="AAA+ ATPase" evidence="13">
    <location>
        <begin position="65"/>
        <end position="212"/>
    </location>
</feature>
<dbReference type="SMART" id="SM00382">
    <property type="entry name" value="AAA"/>
    <property type="match status" value="1"/>
</dbReference>
<evidence type="ECO:0000256" key="7">
    <source>
        <dbReference type="ARBA" id="ARBA00022833"/>
    </source>
</evidence>
<evidence type="ECO:0000256" key="3">
    <source>
        <dbReference type="ARBA" id="ARBA00022695"/>
    </source>
</evidence>
<evidence type="ECO:0000256" key="5">
    <source>
        <dbReference type="ARBA" id="ARBA00022723"/>
    </source>
</evidence>
<evidence type="ECO:0000256" key="2">
    <source>
        <dbReference type="ARBA" id="ARBA00022679"/>
    </source>
</evidence>
<keyword evidence="15" id="KW-1185">Reference proteome</keyword>
<dbReference type="Gene3D" id="3.40.50.300">
    <property type="entry name" value="P-loop containing nucleotide triphosphate hydrolases"/>
    <property type="match status" value="1"/>
</dbReference>
<dbReference type="EC" id="2.7.7.7" evidence="11"/>
<feature type="region of interest" description="Disordered" evidence="12">
    <location>
        <begin position="1"/>
        <end position="21"/>
    </location>
</feature>
<evidence type="ECO:0000256" key="8">
    <source>
        <dbReference type="ARBA" id="ARBA00022840"/>
    </source>
</evidence>
<dbReference type="Pfam" id="PF13177">
    <property type="entry name" value="DNA_pol3_delta2"/>
    <property type="match status" value="1"/>
</dbReference>
<keyword evidence="6 11" id="KW-0547">Nucleotide-binding</keyword>
<dbReference type="InterPro" id="IPR022107">
    <property type="entry name" value="DNA_pol_III_gamma/tau_C"/>
</dbReference>
<protein>
    <recommendedName>
        <fullName evidence="11">DNA polymerase III subunit gamma/tau</fullName>
        <ecNumber evidence="11">2.7.7.7</ecNumber>
    </recommendedName>
</protein>
<comment type="similarity">
    <text evidence="1 11">Belongs to the DnaX/STICHEL family.</text>
</comment>
<accession>A0ABU5E608</accession>
<dbReference type="EMBL" id="JAXCLW010000001">
    <property type="protein sequence ID" value="MDY0881686.1"/>
    <property type="molecule type" value="Genomic_DNA"/>
</dbReference>
<comment type="catalytic activity">
    <reaction evidence="10 11">
        <text>DNA(n) + a 2'-deoxyribonucleoside 5'-triphosphate = DNA(n+1) + diphosphate</text>
        <dbReference type="Rhea" id="RHEA:22508"/>
        <dbReference type="Rhea" id="RHEA-COMP:17339"/>
        <dbReference type="Rhea" id="RHEA-COMP:17340"/>
        <dbReference type="ChEBI" id="CHEBI:33019"/>
        <dbReference type="ChEBI" id="CHEBI:61560"/>
        <dbReference type="ChEBI" id="CHEBI:173112"/>
        <dbReference type="EC" id="2.7.7.7"/>
    </reaction>
</comment>
<dbReference type="Gene3D" id="1.20.272.10">
    <property type="match status" value="1"/>
</dbReference>
<dbReference type="Pfam" id="PF12169">
    <property type="entry name" value="DNA_pol3_gamma3"/>
    <property type="match status" value="1"/>
</dbReference>
<keyword evidence="4 11" id="KW-0235">DNA replication</keyword>
<evidence type="ECO:0000256" key="11">
    <source>
        <dbReference type="RuleBase" id="RU364063"/>
    </source>
</evidence>
<dbReference type="InterPro" id="IPR008921">
    <property type="entry name" value="DNA_pol3_clamp-load_cplx_C"/>
</dbReference>
<organism evidence="14 15">
    <name type="scientific">Dongia soli</name>
    <dbReference type="NCBI Taxonomy" id="600628"/>
    <lineage>
        <taxon>Bacteria</taxon>
        <taxon>Pseudomonadati</taxon>
        <taxon>Pseudomonadota</taxon>
        <taxon>Alphaproteobacteria</taxon>
        <taxon>Rhodospirillales</taxon>
        <taxon>Dongiaceae</taxon>
        <taxon>Dongia</taxon>
    </lineage>
</organism>
<feature type="compositionally biased region" description="Low complexity" evidence="12">
    <location>
        <begin position="598"/>
        <end position="610"/>
    </location>
</feature>
<dbReference type="InterPro" id="IPR050238">
    <property type="entry name" value="DNA_Rep/Repair_Clamp_Loader"/>
</dbReference>
<dbReference type="GO" id="GO:0003887">
    <property type="term" value="F:DNA-directed DNA polymerase activity"/>
    <property type="evidence" value="ECO:0007669"/>
    <property type="project" value="UniProtKB-EC"/>
</dbReference>
<evidence type="ECO:0000256" key="12">
    <source>
        <dbReference type="SAM" id="MobiDB-lite"/>
    </source>
</evidence>
<dbReference type="Gene3D" id="1.10.8.60">
    <property type="match status" value="1"/>
</dbReference>
<comment type="caution">
    <text evidence="14">The sequence shown here is derived from an EMBL/GenBank/DDBJ whole genome shotgun (WGS) entry which is preliminary data.</text>
</comment>
<dbReference type="InterPro" id="IPR045085">
    <property type="entry name" value="HLD_clamp_pol_III_gamma_tau"/>
</dbReference>
<keyword evidence="3 11" id="KW-0548">Nucleotidyltransferase</keyword>
<dbReference type="NCBIfam" id="TIGR02397">
    <property type="entry name" value="dnaX_nterm"/>
    <property type="match status" value="1"/>
</dbReference>
<keyword evidence="9 11" id="KW-0239">DNA-directed DNA polymerase</keyword>
<evidence type="ECO:0000256" key="4">
    <source>
        <dbReference type="ARBA" id="ARBA00022705"/>
    </source>
</evidence>
<dbReference type="PANTHER" id="PTHR11669:SF0">
    <property type="entry name" value="PROTEIN STICHEL-LIKE 2"/>
    <property type="match status" value="1"/>
</dbReference>
<evidence type="ECO:0000256" key="9">
    <source>
        <dbReference type="ARBA" id="ARBA00022932"/>
    </source>
</evidence>
<dbReference type="RefSeq" id="WP_320506740.1">
    <property type="nucleotide sequence ID" value="NZ_JAXCLW010000001.1"/>
</dbReference>
<dbReference type="SUPFAM" id="SSF48019">
    <property type="entry name" value="post-AAA+ oligomerization domain-like"/>
    <property type="match status" value="1"/>
</dbReference>
<dbReference type="InterPro" id="IPR012763">
    <property type="entry name" value="DNA_pol_III_sug/sutau_N"/>
</dbReference>
<evidence type="ECO:0000256" key="1">
    <source>
        <dbReference type="ARBA" id="ARBA00006360"/>
    </source>
</evidence>
<feature type="region of interest" description="Disordered" evidence="12">
    <location>
        <begin position="598"/>
        <end position="623"/>
    </location>
</feature>
<evidence type="ECO:0000313" key="14">
    <source>
        <dbReference type="EMBL" id="MDY0881686.1"/>
    </source>
</evidence>
<evidence type="ECO:0000259" key="13">
    <source>
        <dbReference type="SMART" id="SM00382"/>
    </source>
</evidence>
<proteinExistence type="inferred from homology"/>
<dbReference type="Pfam" id="PF22608">
    <property type="entry name" value="DNAX_ATPase_lid"/>
    <property type="match status" value="1"/>
</dbReference>
<feature type="compositionally biased region" description="Acidic residues" evidence="12">
    <location>
        <begin position="611"/>
        <end position="623"/>
    </location>
</feature>
<dbReference type="NCBIfam" id="NF004046">
    <property type="entry name" value="PRK05563.1"/>
    <property type="match status" value="1"/>
</dbReference>